<dbReference type="InterPro" id="IPR003448">
    <property type="entry name" value="Mopterin_biosynth_MoaE"/>
</dbReference>
<evidence type="ECO:0000256" key="8">
    <source>
        <dbReference type="ARBA" id="ARBA00030407"/>
    </source>
</evidence>
<evidence type="ECO:0000256" key="7">
    <source>
        <dbReference type="ARBA" id="ARBA00029745"/>
    </source>
</evidence>
<evidence type="ECO:0000256" key="4">
    <source>
        <dbReference type="ARBA" id="ARBA00013858"/>
    </source>
</evidence>
<dbReference type="UniPathway" id="UPA00344"/>
<dbReference type="Proteomes" id="UP000243807">
    <property type="component" value="Chromosome"/>
</dbReference>
<dbReference type="AlphaFoldDB" id="A0A1P8ULS6"/>
<reference evidence="12 13" key="1">
    <citation type="submission" date="2017-01" db="EMBL/GenBank/DDBJ databases">
        <title>Draft sequence of Acidihalobacter ferrooxidans strain DSM 14175 (strain V8).</title>
        <authorList>
            <person name="Khaleque H.N."/>
            <person name="Ramsay J.P."/>
            <person name="Murphy R.J.T."/>
            <person name="Kaksonen A.H."/>
            <person name="Boxall N.J."/>
            <person name="Watkin E.L.J."/>
        </authorList>
    </citation>
    <scope>NUCLEOTIDE SEQUENCE [LARGE SCALE GENOMIC DNA]</scope>
    <source>
        <strain evidence="12 13">V8</strain>
    </source>
</reference>
<evidence type="ECO:0000256" key="11">
    <source>
        <dbReference type="ARBA" id="ARBA00049878"/>
    </source>
</evidence>
<evidence type="ECO:0000256" key="5">
    <source>
        <dbReference type="ARBA" id="ARBA00023150"/>
    </source>
</evidence>
<dbReference type="InterPro" id="IPR036563">
    <property type="entry name" value="MoaE_sf"/>
</dbReference>
<evidence type="ECO:0000256" key="9">
    <source>
        <dbReference type="ARBA" id="ARBA00030781"/>
    </source>
</evidence>
<evidence type="ECO:0000256" key="6">
    <source>
        <dbReference type="ARBA" id="ARBA00026066"/>
    </source>
</evidence>
<evidence type="ECO:0000256" key="1">
    <source>
        <dbReference type="ARBA" id="ARBA00005046"/>
    </source>
</evidence>
<evidence type="ECO:0000313" key="13">
    <source>
        <dbReference type="Proteomes" id="UP000243807"/>
    </source>
</evidence>
<proteinExistence type="inferred from homology"/>
<dbReference type="Gene3D" id="3.90.1170.40">
    <property type="entry name" value="Molybdopterin biosynthesis MoaE subunit"/>
    <property type="match status" value="1"/>
</dbReference>
<dbReference type="GO" id="GO:0030366">
    <property type="term" value="F:molybdopterin synthase activity"/>
    <property type="evidence" value="ECO:0007669"/>
    <property type="project" value="UniProtKB-EC"/>
</dbReference>
<evidence type="ECO:0000256" key="2">
    <source>
        <dbReference type="ARBA" id="ARBA00005426"/>
    </source>
</evidence>
<protein>
    <recommendedName>
        <fullName evidence="4">Molybdopterin synthase catalytic subunit</fullName>
        <ecNumber evidence="3">2.8.1.12</ecNumber>
    </recommendedName>
    <alternativeName>
        <fullName evidence="9">MPT synthase subunit 2</fullName>
    </alternativeName>
    <alternativeName>
        <fullName evidence="7">Molybdenum cofactor biosynthesis protein E</fullName>
    </alternativeName>
    <alternativeName>
        <fullName evidence="8">Molybdopterin-converting factor large subunit</fullName>
    </alternativeName>
    <alternativeName>
        <fullName evidence="10">Molybdopterin-converting factor subunit 2</fullName>
    </alternativeName>
</protein>
<evidence type="ECO:0000256" key="10">
    <source>
        <dbReference type="ARBA" id="ARBA00032474"/>
    </source>
</evidence>
<name>A0A1P8ULS6_9GAMM</name>
<comment type="subunit">
    <text evidence="6">Heterotetramer of 2 MoaD subunits and 2 MoaE subunits. Also stable as homodimer. The enzyme changes between these two forms during catalysis.</text>
</comment>
<comment type="similarity">
    <text evidence="2">Belongs to the MoaE family.</text>
</comment>
<dbReference type="KEGG" id="afy:BW247_13790"/>
<dbReference type="EC" id="2.8.1.12" evidence="3"/>
<keyword evidence="13" id="KW-1185">Reference proteome</keyword>
<gene>
    <name evidence="12" type="ORF">BW247_13790</name>
</gene>
<dbReference type="PANTHER" id="PTHR23404">
    <property type="entry name" value="MOLYBDOPTERIN SYNTHASE RELATED"/>
    <property type="match status" value="1"/>
</dbReference>
<organism evidence="12 13">
    <name type="scientific">Acidihalobacter ferrooxydans</name>
    <dbReference type="NCBI Taxonomy" id="1765967"/>
    <lineage>
        <taxon>Bacteria</taxon>
        <taxon>Pseudomonadati</taxon>
        <taxon>Pseudomonadota</taxon>
        <taxon>Gammaproteobacteria</taxon>
        <taxon>Chromatiales</taxon>
        <taxon>Ectothiorhodospiraceae</taxon>
        <taxon>Acidihalobacter</taxon>
    </lineage>
</organism>
<evidence type="ECO:0000313" key="12">
    <source>
        <dbReference type="EMBL" id="APZ44724.1"/>
    </source>
</evidence>
<comment type="pathway">
    <text evidence="1">Cofactor biosynthesis; molybdopterin biosynthesis.</text>
</comment>
<dbReference type="SUPFAM" id="SSF54690">
    <property type="entry name" value="Molybdopterin synthase subunit MoaE"/>
    <property type="match status" value="1"/>
</dbReference>
<keyword evidence="5" id="KW-0501">Molybdenum cofactor biosynthesis</keyword>
<dbReference type="EMBL" id="CP019434">
    <property type="protein sequence ID" value="APZ44724.1"/>
    <property type="molecule type" value="Genomic_DNA"/>
</dbReference>
<evidence type="ECO:0000256" key="3">
    <source>
        <dbReference type="ARBA" id="ARBA00011950"/>
    </source>
</evidence>
<dbReference type="Pfam" id="PF02391">
    <property type="entry name" value="MoaE"/>
    <property type="match status" value="1"/>
</dbReference>
<dbReference type="STRING" id="1765967.BW247_13790"/>
<dbReference type="CDD" id="cd00756">
    <property type="entry name" value="MoaE"/>
    <property type="match status" value="1"/>
</dbReference>
<comment type="catalytic activity">
    <reaction evidence="11">
        <text>2 [molybdopterin-synthase sulfur-carrier protein]-C-terminal-Gly-aminoethanethioate + cyclic pyranopterin phosphate + H2O = molybdopterin + 2 [molybdopterin-synthase sulfur-carrier protein]-C-terminal Gly-Gly + 2 H(+)</text>
        <dbReference type="Rhea" id="RHEA:26333"/>
        <dbReference type="Rhea" id="RHEA-COMP:12202"/>
        <dbReference type="Rhea" id="RHEA-COMP:19907"/>
        <dbReference type="ChEBI" id="CHEBI:15377"/>
        <dbReference type="ChEBI" id="CHEBI:15378"/>
        <dbReference type="ChEBI" id="CHEBI:58698"/>
        <dbReference type="ChEBI" id="CHEBI:59648"/>
        <dbReference type="ChEBI" id="CHEBI:90778"/>
        <dbReference type="ChEBI" id="CHEBI:232372"/>
        <dbReference type="EC" id="2.8.1.12"/>
    </reaction>
</comment>
<sequence length="145" mass="16423">MVRLETAIFDPWSTLRDFEQTHDMGDGRSGAAAVFVGTMRDFNAGDGVRRLFLEHYPGMTERELERIADEAVERWPVNACLIVHRVGLIVPGEPIVLTAAWSAHRNAGFDACRHLIEALKHRAPFWKREDLANGEQRWVSENTPA</sequence>
<dbReference type="GO" id="GO:0006777">
    <property type="term" value="P:Mo-molybdopterin cofactor biosynthetic process"/>
    <property type="evidence" value="ECO:0007669"/>
    <property type="project" value="UniProtKB-KW"/>
</dbReference>
<accession>A0A1P8ULS6</accession>